<name>T0S9G7_SAPDV</name>
<protein>
    <submittedName>
        <fullName evidence="1">Uncharacterized protein</fullName>
    </submittedName>
</protein>
<accession>T0S9G7</accession>
<evidence type="ECO:0000313" key="2">
    <source>
        <dbReference type="Proteomes" id="UP000030762"/>
    </source>
</evidence>
<dbReference type="OrthoDB" id="165860at2759"/>
<dbReference type="OMA" id="FLDWFAR"/>
<dbReference type="AlphaFoldDB" id="T0S9G7"/>
<sequence length="388" mass="41409">MDDLPLIDTTHATRLLKQLATVVETQRLELAQLAAKVDALEASAAGTRRHLAAHDAHATAIDARLGHVEAELSPATATSLGAFVARLSTQLAATEARLEAKADLDVLHAADDALEHRLVRRLQRNEVAISETARLAERLEASAAAIQAHVHVIDATLPTKLDKMDLAQLETASAKLTGFGARADALDVALELVQGRLESLQVQVATDVRTLEAAAATTADAMRSTFTDAVHLLRTEVRASASATASAIKGSEARLHEQIQSEIRRLSEAALHAQTKSDANLQGLASVLQSSCRQLRDEVARKANRSDVVSATNALTSTLQTKVATEAALLSLQSKIAAVASVSNEMTTKVEIALRFVDWFYARGSAYEHNLRSVEAQLTHLAQASSLS</sequence>
<gene>
    <name evidence="1" type="ORF">SDRG_03565</name>
</gene>
<dbReference type="RefSeq" id="XP_008607423.1">
    <property type="nucleotide sequence ID" value="XM_008609201.1"/>
</dbReference>
<dbReference type="InParanoid" id="T0S9G7"/>
<dbReference type="VEuPathDB" id="FungiDB:SDRG_03565"/>
<evidence type="ECO:0000313" key="1">
    <source>
        <dbReference type="EMBL" id="EQC39362.1"/>
    </source>
</evidence>
<keyword evidence="2" id="KW-1185">Reference proteome</keyword>
<proteinExistence type="predicted"/>
<dbReference type="EMBL" id="JH767139">
    <property type="protein sequence ID" value="EQC39362.1"/>
    <property type="molecule type" value="Genomic_DNA"/>
</dbReference>
<dbReference type="Proteomes" id="UP000030762">
    <property type="component" value="Unassembled WGS sequence"/>
</dbReference>
<dbReference type="GeneID" id="19944292"/>
<organism evidence="1 2">
    <name type="scientific">Saprolegnia diclina (strain VS20)</name>
    <dbReference type="NCBI Taxonomy" id="1156394"/>
    <lineage>
        <taxon>Eukaryota</taxon>
        <taxon>Sar</taxon>
        <taxon>Stramenopiles</taxon>
        <taxon>Oomycota</taxon>
        <taxon>Saprolegniomycetes</taxon>
        <taxon>Saprolegniales</taxon>
        <taxon>Saprolegniaceae</taxon>
        <taxon>Saprolegnia</taxon>
    </lineage>
</organism>
<reference evidence="1 2" key="1">
    <citation type="submission" date="2012-04" db="EMBL/GenBank/DDBJ databases">
        <title>The Genome Sequence of Saprolegnia declina VS20.</title>
        <authorList>
            <consortium name="The Broad Institute Genome Sequencing Platform"/>
            <person name="Russ C."/>
            <person name="Nusbaum C."/>
            <person name="Tyler B."/>
            <person name="van West P."/>
            <person name="Dieguez-Uribeondo J."/>
            <person name="de Bruijn I."/>
            <person name="Tripathy S."/>
            <person name="Jiang R."/>
            <person name="Young S.K."/>
            <person name="Zeng Q."/>
            <person name="Gargeya S."/>
            <person name="Fitzgerald M."/>
            <person name="Haas B."/>
            <person name="Abouelleil A."/>
            <person name="Alvarado L."/>
            <person name="Arachchi H.M."/>
            <person name="Berlin A."/>
            <person name="Chapman S.B."/>
            <person name="Goldberg J."/>
            <person name="Griggs A."/>
            <person name="Gujja S."/>
            <person name="Hansen M."/>
            <person name="Howarth C."/>
            <person name="Imamovic A."/>
            <person name="Larimer J."/>
            <person name="McCowen C."/>
            <person name="Montmayeur A."/>
            <person name="Murphy C."/>
            <person name="Neiman D."/>
            <person name="Pearson M."/>
            <person name="Priest M."/>
            <person name="Roberts A."/>
            <person name="Saif S."/>
            <person name="Shea T."/>
            <person name="Sisk P."/>
            <person name="Sykes S."/>
            <person name="Wortman J."/>
            <person name="Nusbaum C."/>
            <person name="Birren B."/>
        </authorList>
    </citation>
    <scope>NUCLEOTIDE SEQUENCE [LARGE SCALE GENOMIC DNA]</scope>
    <source>
        <strain evidence="1 2">VS20</strain>
    </source>
</reference>